<feature type="transmembrane region" description="Helical" evidence="1">
    <location>
        <begin position="56"/>
        <end position="74"/>
    </location>
</feature>
<name>A0A839N608_9MICO</name>
<evidence type="ECO:0000313" key="3">
    <source>
        <dbReference type="Proteomes" id="UP000559182"/>
    </source>
</evidence>
<comment type="caution">
    <text evidence="2">The sequence shown here is derived from an EMBL/GenBank/DDBJ whole genome shotgun (WGS) entry which is preliminary data.</text>
</comment>
<evidence type="ECO:0000256" key="1">
    <source>
        <dbReference type="SAM" id="Phobius"/>
    </source>
</evidence>
<gene>
    <name evidence="2" type="ORF">FHU39_002725</name>
</gene>
<keyword evidence="1" id="KW-0812">Transmembrane</keyword>
<keyword evidence="3" id="KW-1185">Reference proteome</keyword>
<reference evidence="2 3" key="1">
    <citation type="submission" date="2020-08" db="EMBL/GenBank/DDBJ databases">
        <title>Sequencing the genomes of 1000 actinobacteria strains.</title>
        <authorList>
            <person name="Klenk H.-P."/>
        </authorList>
    </citation>
    <scope>NUCLEOTIDE SEQUENCE [LARGE SCALE GENOMIC DNA]</scope>
    <source>
        <strain evidence="2 3">DSM 105369</strain>
    </source>
</reference>
<feature type="transmembrane region" description="Helical" evidence="1">
    <location>
        <begin position="21"/>
        <end position="44"/>
    </location>
</feature>
<keyword evidence="1" id="KW-0472">Membrane</keyword>
<proteinExistence type="predicted"/>
<keyword evidence="1" id="KW-1133">Transmembrane helix</keyword>
<dbReference type="AlphaFoldDB" id="A0A839N608"/>
<dbReference type="RefSeq" id="WP_183321118.1">
    <property type="nucleotide sequence ID" value="NZ_JACHVQ010000002.1"/>
</dbReference>
<dbReference type="EMBL" id="JACHVQ010000002">
    <property type="protein sequence ID" value="MBB2892707.1"/>
    <property type="molecule type" value="Genomic_DNA"/>
</dbReference>
<dbReference type="Proteomes" id="UP000559182">
    <property type="component" value="Unassembled WGS sequence"/>
</dbReference>
<protein>
    <recommendedName>
        <fullName evidence="4">PH domain-containing protein</fullName>
    </recommendedName>
</protein>
<accession>A0A839N608</accession>
<sequence>MSSPSVVRLRRPVWARLTQGQPFQVVLTLAVLLVVGLGIGLGVALHSSPVTSVSQGIWTVALVLVWLVGVTGWARGDRTGVRWRYFVPRSFSWEQIERVELTPFLAFGSGRPRSVVLTVAGREHPVVPSRGCGRHLAQFGKQVAAMAEERGIRVRVEDDPFWQR</sequence>
<organism evidence="2 3">
    <name type="scientific">Flexivirga oryzae</name>
    <dbReference type="NCBI Taxonomy" id="1794944"/>
    <lineage>
        <taxon>Bacteria</taxon>
        <taxon>Bacillati</taxon>
        <taxon>Actinomycetota</taxon>
        <taxon>Actinomycetes</taxon>
        <taxon>Micrococcales</taxon>
        <taxon>Dermacoccaceae</taxon>
        <taxon>Flexivirga</taxon>
    </lineage>
</organism>
<evidence type="ECO:0008006" key="4">
    <source>
        <dbReference type="Google" id="ProtNLM"/>
    </source>
</evidence>
<evidence type="ECO:0000313" key="2">
    <source>
        <dbReference type="EMBL" id="MBB2892707.1"/>
    </source>
</evidence>